<dbReference type="RefSeq" id="WP_007303581.1">
    <property type="nucleotide sequence ID" value="NZ_AADV02000001.1"/>
</dbReference>
<feature type="domain" description="Putative zinc-finger" evidence="2">
    <location>
        <begin position="27"/>
        <end position="46"/>
    </location>
</feature>
<dbReference type="EMBL" id="AADV02000001">
    <property type="protein sequence ID" value="EAM53282.1"/>
    <property type="molecule type" value="Genomic_DNA"/>
</dbReference>
<protein>
    <recommendedName>
        <fullName evidence="2">Putative zinc-finger domain-containing protein</fullName>
    </recommendedName>
</protein>
<reference evidence="3" key="2">
    <citation type="submission" date="2005-06" db="EMBL/GenBank/DDBJ databases">
        <title>Sequencing of the draft genome and assembly of Crocosphaera watsonii WH 8501.</title>
        <authorList>
            <consortium name="US DOE Joint Genome Institute (JGI-PGF)"/>
            <person name="Copeland A."/>
            <person name="Lucas S."/>
            <person name="Lapidus A."/>
            <person name="Barry K."/>
            <person name="Detter C."/>
            <person name="Glavina T."/>
            <person name="Hammon N."/>
            <person name="Israni S."/>
            <person name="Pitluck S."/>
            <person name="Richardson P."/>
        </authorList>
    </citation>
    <scope>NUCLEOTIDE SEQUENCE [LARGE SCALE GENOMIC DNA]</scope>
    <source>
        <strain evidence="3">WH 8501</strain>
    </source>
</reference>
<dbReference type="Proteomes" id="UP000003922">
    <property type="component" value="Unassembled WGS sequence"/>
</dbReference>
<dbReference type="AlphaFoldDB" id="Q4C9K4"/>
<sequence>MMSNFEHKQGLFPTDSSDMDNQFERFELLSAYMDGELTAEERKQVQQWLDIDPEFHELYKQLLRVQRETPTLKVPESSISVDDLSQGVFDTIDRQDGRKRGLIASALGIAAVIVGSITHISLQDGLFPRYARTNGDNQALTIALNRPAVEIPPTLR</sequence>
<comment type="caution">
    <text evidence="3">The sequence shown here is derived from an EMBL/GenBank/DDBJ whole genome shotgun (WGS) entry which is preliminary data.</text>
</comment>
<keyword evidence="4" id="KW-1185">Reference proteome</keyword>
<keyword evidence="1" id="KW-1133">Transmembrane helix</keyword>
<accession>Q4C9K4</accession>
<proteinExistence type="predicted"/>
<dbReference type="OrthoDB" id="463972at2"/>
<name>Q4C9K4_CROWT</name>
<keyword evidence="1" id="KW-0472">Membrane</keyword>
<feature type="transmembrane region" description="Helical" evidence="1">
    <location>
        <begin position="102"/>
        <end position="122"/>
    </location>
</feature>
<keyword evidence="1" id="KW-0812">Transmembrane</keyword>
<evidence type="ECO:0000313" key="4">
    <source>
        <dbReference type="Proteomes" id="UP000003922"/>
    </source>
</evidence>
<dbReference type="Pfam" id="PF13490">
    <property type="entry name" value="zf-HC2"/>
    <property type="match status" value="1"/>
</dbReference>
<evidence type="ECO:0000313" key="3">
    <source>
        <dbReference type="EMBL" id="EAM53282.1"/>
    </source>
</evidence>
<evidence type="ECO:0000259" key="2">
    <source>
        <dbReference type="Pfam" id="PF13490"/>
    </source>
</evidence>
<dbReference type="KEGG" id="cwa:CwatDRAFT_6461"/>
<gene>
    <name evidence="3" type="ORF">CwatDRAFT_6461</name>
</gene>
<reference evidence="3" key="1">
    <citation type="submission" date="2004-02" db="EMBL/GenBank/DDBJ databases">
        <authorList>
            <consortium name="DOE Joint Genome Institute"/>
        </authorList>
    </citation>
    <scope>NUCLEOTIDE SEQUENCE [LARGE SCALE GENOMIC DNA]</scope>
    <source>
        <strain evidence="3">WH 8501</strain>
    </source>
</reference>
<evidence type="ECO:0000256" key="1">
    <source>
        <dbReference type="SAM" id="Phobius"/>
    </source>
</evidence>
<organism evidence="3 4">
    <name type="scientific">Crocosphaera watsonii WH 8501</name>
    <dbReference type="NCBI Taxonomy" id="165597"/>
    <lineage>
        <taxon>Bacteria</taxon>
        <taxon>Bacillati</taxon>
        <taxon>Cyanobacteriota</taxon>
        <taxon>Cyanophyceae</taxon>
        <taxon>Oscillatoriophycideae</taxon>
        <taxon>Chroococcales</taxon>
        <taxon>Aphanothecaceae</taxon>
        <taxon>Crocosphaera</taxon>
    </lineage>
</organism>
<dbReference type="InterPro" id="IPR027383">
    <property type="entry name" value="Znf_put"/>
</dbReference>
<reference evidence="3" key="3">
    <citation type="submission" date="2016-12" db="EMBL/GenBank/DDBJ databases">
        <title>Annotation of the draft genome assembly of Crocosphaera watsonii WH 8501.</title>
        <authorList>
            <consortium name="US DOE Joint Genome Institute (JGI-ORNL)"/>
            <person name="Larimer F."/>
            <person name="Land M."/>
        </authorList>
    </citation>
    <scope>NUCLEOTIDE SEQUENCE</scope>
    <source>
        <strain evidence="3">WH 8501</strain>
    </source>
</reference>